<keyword evidence="3 10" id="KW-0819">tRNA processing</keyword>
<dbReference type="InterPro" id="IPR027266">
    <property type="entry name" value="TrmE/GcvT-like"/>
</dbReference>
<keyword evidence="6 10" id="KW-0378">Hydrolase</keyword>
<gene>
    <name evidence="10" type="primary">mnmE</name>
    <name evidence="10" type="synonym">trmE</name>
    <name evidence="13" type="ORF">DES35_101196</name>
</gene>
<feature type="binding site" evidence="10">
    <location>
        <position position="253"/>
    </location>
    <ligand>
        <name>K(+)</name>
        <dbReference type="ChEBI" id="CHEBI:29103"/>
    </ligand>
</feature>
<dbReference type="HAMAP" id="MF_00379">
    <property type="entry name" value="GTPase_MnmE"/>
    <property type="match status" value="1"/>
</dbReference>
<comment type="function">
    <text evidence="10">Exhibits a very high intrinsic GTPase hydrolysis rate. Involved in the addition of a carboxymethylaminomethyl (cmnm) group at the wobble position (U34) of certain tRNAs, forming tRNA-cmnm(5)s(2)U34.</text>
</comment>
<dbReference type="Pfam" id="PF12631">
    <property type="entry name" value="MnmE_helical"/>
    <property type="match status" value="1"/>
</dbReference>
<keyword evidence="7 10" id="KW-0460">Magnesium</keyword>
<dbReference type="SUPFAM" id="SSF52540">
    <property type="entry name" value="P-loop containing nucleoside triphosphate hydrolases"/>
    <property type="match status" value="1"/>
</dbReference>
<evidence type="ECO:0000256" key="2">
    <source>
        <dbReference type="ARBA" id="ARBA00022490"/>
    </source>
</evidence>
<feature type="binding site" evidence="10">
    <location>
        <position position="238"/>
    </location>
    <ligand>
        <name>Mg(2+)</name>
        <dbReference type="ChEBI" id="CHEBI:18420"/>
    </ligand>
</feature>
<dbReference type="InterPro" id="IPR027417">
    <property type="entry name" value="P-loop_NTPase"/>
</dbReference>
<evidence type="ECO:0000313" key="14">
    <source>
        <dbReference type="Proteomes" id="UP000253517"/>
    </source>
</evidence>
<dbReference type="InterPro" id="IPR004520">
    <property type="entry name" value="GTPase_MnmE"/>
</dbReference>
<accession>A0A369A932</accession>
<dbReference type="Proteomes" id="UP000253517">
    <property type="component" value="Unassembled WGS sequence"/>
</dbReference>
<dbReference type="EC" id="3.6.-.-" evidence="10"/>
<evidence type="ECO:0000256" key="8">
    <source>
        <dbReference type="ARBA" id="ARBA00022958"/>
    </source>
</evidence>
<sequence>MDVNSDTIVAPATSVGSGALTIIRISGDKAFEILSNYFRPVKQKSFDIAFVKSQTIKFGEWRSDGELIDEVLVSFFKAPKSYTGENVAEISCHASPYIVNKILDCCIQAGARIAEPGEFTFRAYKNGKMDLGQAEAVADLIASESKAAHDVAISQLKGHFSMELEDMRSKLIEFTGLLELELDFAEEDVEFAERKRFFELIDSIKTRLQSLINSYSLGNVIKNGVPVAILGAPNAGKSTLLNALLGEERAIVSHIAGTTRDVIEDVIVIDGIKFRFIDTAGLRNTSDEIEEIGIKKALEKASKARLIIYLFDVNNFSEIEQSEIISKINDAAPDATLIQVANKIDECKNLSEKDSKYIYISAKEKIGLEELKKVLISEIITNKITENQIIVTNARHVEALKKTLQAIQDAEVGLKSGLSGDLVAIDLRQALYYMGSITGQVAADDILGYIFANFCIGK</sequence>
<evidence type="ECO:0000313" key="13">
    <source>
        <dbReference type="EMBL" id="RCX04918.1"/>
    </source>
</evidence>
<dbReference type="EMBL" id="QPJS01000001">
    <property type="protein sequence ID" value="RCX04918.1"/>
    <property type="molecule type" value="Genomic_DNA"/>
</dbReference>
<dbReference type="FunFam" id="3.40.50.300:FF:001376">
    <property type="entry name" value="tRNA modification GTPase MnmE"/>
    <property type="match status" value="1"/>
</dbReference>
<dbReference type="InterPro" id="IPR006073">
    <property type="entry name" value="GTP-bd"/>
</dbReference>
<dbReference type="Gene3D" id="1.20.120.430">
    <property type="entry name" value="tRNA modification GTPase MnmE domain 2"/>
    <property type="match status" value="1"/>
</dbReference>
<feature type="binding site" evidence="10">
    <location>
        <begin position="234"/>
        <end position="239"/>
    </location>
    <ligand>
        <name>GTP</name>
        <dbReference type="ChEBI" id="CHEBI:37565"/>
    </ligand>
</feature>
<comment type="cofactor">
    <cofactor evidence="10">
        <name>K(+)</name>
        <dbReference type="ChEBI" id="CHEBI:29103"/>
    </cofactor>
    <text evidence="10">Binds 1 potassium ion per subunit.</text>
</comment>
<dbReference type="GO" id="GO:0046872">
    <property type="term" value="F:metal ion binding"/>
    <property type="evidence" value="ECO:0007669"/>
    <property type="project" value="UniProtKB-KW"/>
</dbReference>
<comment type="caution">
    <text evidence="13">The sequence shown here is derived from an EMBL/GenBank/DDBJ whole genome shotgun (WGS) entry which is preliminary data.</text>
</comment>
<dbReference type="GO" id="GO:0003924">
    <property type="term" value="F:GTPase activity"/>
    <property type="evidence" value="ECO:0007669"/>
    <property type="project" value="UniProtKB-UniRule"/>
</dbReference>
<dbReference type="InterPro" id="IPR018948">
    <property type="entry name" value="GTP-bd_TrmE_N"/>
</dbReference>
<dbReference type="InterPro" id="IPR025867">
    <property type="entry name" value="MnmE_helical"/>
</dbReference>
<dbReference type="PANTHER" id="PTHR42714:SF2">
    <property type="entry name" value="TRNA MODIFICATION GTPASE GTPBP3, MITOCHONDRIAL"/>
    <property type="match status" value="1"/>
</dbReference>
<dbReference type="Pfam" id="PF10396">
    <property type="entry name" value="TrmE_N"/>
    <property type="match status" value="1"/>
</dbReference>
<dbReference type="InterPro" id="IPR031168">
    <property type="entry name" value="G_TrmE"/>
</dbReference>
<dbReference type="GO" id="GO:0002098">
    <property type="term" value="P:tRNA wobble uridine modification"/>
    <property type="evidence" value="ECO:0007669"/>
    <property type="project" value="TreeGrafter"/>
</dbReference>
<feature type="binding site" evidence="10">
    <location>
        <position position="24"/>
    </location>
    <ligand>
        <name>(6S)-5-formyl-5,6,7,8-tetrahydrofolate</name>
        <dbReference type="ChEBI" id="CHEBI:57457"/>
    </ligand>
</feature>
<dbReference type="Pfam" id="PF01926">
    <property type="entry name" value="MMR_HSR1"/>
    <property type="match status" value="1"/>
</dbReference>
<dbReference type="CDD" id="cd04164">
    <property type="entry name" value="trmE"/>
    <property type="match status" value="1"/>
</dbReference>
<dbReference type="AlphaFoldDB" id="A0A369A932"/>
<evidence type="ECO:0000259" key="12">
    <source>
        <dbReference type="PROSITE" id="PS51709"/>
    </source>
</evidence>
<dbReference type="Gene3D" id="3.30.1360.120">
    <property type="entry name" value="Probable tRNA modification gtpase trme, domain 1"/>
    <property type="match status" value="1"/>
</dbReference>
<evidence type="ECO:0000256" key="10">
    <source>
        <dbReference type="HAMAP-Rule" id="MF_00379"/>
    </source>
</evidence>
<dbReference type="NCBIfam" id="TIGR00450">
    <property type="entry name" value="mnmE_trmE_thdF"/>
    <property type="match status" value="1"/>
</dbReference>
<keyword evidence="8 10" id="KW-0630">Potassium</keyword>
<protein>
    <recommendedName>
        <fullName evidence="10">tRNA modification GTPase MnmE</fullName>
        <ecNumber evidence="10">3.6.-.-</ecNumber>
    </recommendedName>
</protein>
<keyword evidence="9 10" id="KW-0342">GTP-binding</keyword>
<evidence type="ECO:0000256" key="11">
    <source>
        <dbReference type="RuleBase" id="RU003313"/>
    </source>
</evidence>
<keyword evidence="2 10" id="KW-0963">Cytoplasm</keyword>
<dbReference type="Gene3D" id="3.40.50.300">
    <property type="entry name" value="P-loop containing nucleotide triphosphate hydrolases"/>
    <property type="match status" value="1"/>
</dbReference>
<feature type="binding site" evidence="10">
    <location>
        <position position="89"/>
    </location>
    <ligand>
        <name>(6S)-5-formyl-5,6,7,8-tetrahydrofolate</name>
        <dbReference type="ChEBI" id="CHEBI:57457"/>
    </ligand>
</feature>
<comment type="subcellular location">
    <subcellularLocation>
        <location evidence="10">Cytoplasm</location>
    </subcellularLocation>
</comment>
<dbReference type="InterPro" id="IPR005225">
    <property type="entry name" value="Small_GTP-bd"/>
</dbReference>
<keyword evidence="14" id="KW-1185">Reference proteome</keyword>
<evidence type="ECO:0000256" key="9">
    <source>
        <dbReference type="ARBA" id="ARBA00023134"/>
    </source>
</evidence>
<dbReference type="GO" id="GO:0005829">
    <property type="term" value="C:cytosol"/>
    <property type="evidence" value="ECO:0007669"/>
    <property type="project" value="TreeGrafter"/>
</dbReference>
<dbReference type="PANTHER" id="PTHR42714">
    <property type="entry name" value="TRNA MODIFICATION GTPASE GTPBP3"/>
    <property type="match status" value="1"/>
</dbReference>
<comment type="subunit">
    <text evidence="10">Homodimer. Heterotetramer of two MnmE and two MnmG subunits.</text>
</comment>
<keyword evidence="5 10" id="KW-0547">Nucleotide-binding</keyword>
<feature type="binding site" evidence="10">
    <location>
        <position position="234"/>
    </location>
    <ligand>
        <name>K(+)</name>
        <dbReference type="ChEBI" id="CHEBI:29103"/>
    </ligand>
</feature>
<dbReference type="PROSITE" id="PS51709">
    <property type="entry name" value="G_TRME"/>
    <property type="match status" value="1"/>
</dbReference>
<feature type="binding site" evidence="10">
    <location>
        <position position="258"/>
    </location>
    <ligand>
        <name>K(+)</name>
        <dbReference type="ChEBI" id="CHEBI:29103"/>
    </ligand>
</feature>
<evidence type="ECO:0000256" key="6">
    <source>
        <dbReference type="ARBA" id="ARBA00022801"/>
    </source>
</evidence>
<evidence type="ECO:0000256" key="7">
    <source>
        <dbReference type="ARBA" id="ARBA00022842"/>
    </source>
</evidence>
<feature type="binding site" evidence="10">
    <location>
        <begin position="278"/>
        <end position="281"/>
    </location>
    <ligand>
        <name>GTP</name>
        <dbReference type="ChEBI" id="CHEBI:37565"/>
    </ligand>
</feature>
<reference evidence="13 14" key="1">
    <citation type="submission" date="2018-07" db="EMBL/GenBank/DDBJ databases">
        <title>Genomic Encyclopedia of Type Strains, Phase IV (KMG-IV): sequencing the most valuable type-strain genomes for metagenomic binning, comparative biology and taxonomic classification.</title>
        <authorList>
            <person name="Goeker M."/>
        </authorList>
    </citation>
    <scope>NUCLEOTIDE SEQUENCE [LARGE SCALE GENOMIC DNA]</scope>
    <source>
        <strain evidence="13 14">DSM 21410</strain>
    </source>
</reference>
<comment type="caution">
    <text evidence="10">Lacks conserved residue(s) required for the propagation of feature annotation.</text>
</comment>
<evidence type="ECO:0000256" key="3">
    <source>
        <dbReference type="ARBA" id="ARBA00022694"/>
    </source>
</evidence>
<proteinExistence type="inferred from homology"/>
<dbReference type="CDD" id="cd14858">
    <property type="entry name" value="TrmE_N"/>
    <property type="match status" value="1"/>
</dbReference>
<dbReference type="GO" id="GO:0030488">
    <property type="term" value="P:tRNA methylation"/>
    <property type="evidence" value="ECO:0007669"/>
    <property type="project" value="TreeGrafter"/>
</dbReference>
<evidence type="ECO:0000256" key="4">
    <source>
        <dbReference type="ARBA" id="ARBA00022723"/>
    </source>
</evidence>
<feature type="binding site" evidence="10">
    <location>
        <position position="255"/>
    </location>
    <ligand>
        <name>K(+)</name>
        <dbReference type="ChEBI" id="CHEBI:29103"/>
    </ligand>
</feature>
<dbReference type="InterPro" id="IPR027368">
    <property type="entry name" value="MnmE_dom2"/>
</dbReference>
<dbReference type="GO" id="GO:0005525">
    <property type="term" value="F:GTP binding"/>
    <property type="evidence" value="ECO:0007669"/>
    <property type="project" value="UniProtKB-UniRule"/>
</dbReference>
<dbReference type="NCBIfam" id="NF003661">
    <property type="entry name" value="PRK05291.1-3"/>
    <property type="match status" value="1"/>
</dbReference>
<feature type="domain" description="TrmE-type G" evidence="12">
    <location>
        <begin position="224"/>
        <end position="380"/>
    </location>
</feature>
<dbReference type="SUPFAM" id="SSF116878">
    <property type="entry name" value="TrmE connector domain"/>
    <property type="match status" value="1"/>
</dbReference>
<evidence type="ECO:0000256" key="1">
    <source>
        <dbReference type="ARBA" id="ARBA00011043"/>
    </source>
</evidence>
<keyword evidence="4 10" id="KW-0479">Metal-binding</keyword>
<name>A0A369A932_9FLAO</name>
<organism evidence="13 14">
    <name type="scientific">Schleiferia thermophila</name>
    <dbReference type="NCBI Taxonomy" id="884107"/>
    <lineage>
        <taxon>Bacteria</taxon>
        <taxon>Pseudomonadati</taxon>
        <taxon>Bacteroidota</taxon>
        <taxon>Flavobacteriia</taxon>
        <taxon>Flavobacteriales</taxon>
        <taxon>Schleiferiaceae</taxon>
        <taxon>Schleiferia</taxon>
    </lineage>
</organism>
<feature type="binding site" evidence="10">
    <location>
        <begin position="253"/>
        <end position="259"/>
    </location>
    <ligand>
        <name>GTP</name>
        <dbReference type="ChEBI" id="CHEBI:37565"/>
    </ligand>
</feature>
<feature type="binding site" evidence="10">
    <location>
        <position position="128"/>
    </location>
    <ligand>
        <name>(6S)-5-formyl-5,6,7,8-tetrahydrofolate</name>
        <dbReference type="ChEBI" id="CHEBI:57457"/>
    </ligand>
</feature>
<feature type="binding site" evidence="10">
    <location>
        <position position="458"/>
    </location>
    <ligand>
        <name>(6S)-5-formyl-5,6,7,8-tetrahydrofolate</name>
        <dbReference type="ChEBI" id="CHEBI:57457"/>
    </ligand>
</feature>
<feature type="binding site" evidence="10">
    <location>
        <position position="259"/>
    </location>
    <ligand>
        <name>Mg(2+)</name>
        <dbReference type="ChEBI" id="CHEBI:18420"/>
    </ligand>
</feature>
<comment type="similarity">
    <text evidence="1 10 11">Belongs to the TRAFAC class TrmE-Era-EngA-EngB-Septin-like GTPase superfamily. TrmE GTPase family.</text>
</comment>
<evidence type="ECO:0000256" key="5">
    <source>
        <dbReference type="ARBA" id="ARBA00022741"/>
    </source>
</evidence>
<dbReference type="NCBIfam" id="TIGR00231">
    <property type="entry name" value="small_GTP"/>
    <property type="match status" value="1"/>
</dbReference>